<name>A0ACB8CBE6_DERSI</name>
<gene>
    <name evidence="1" type="ORF">HPB49_021342</name>
</gene>
<proteinExistence type="predicted"/>
<protein>
    <submittedName>
        <fullName evidence="1">Uncharacterized protein</fullName>
    </submittedName>
</protein>
<evidence type="ECO:0000313" key="2">
    <source>
        <dbReference type="Proteomes" id="UP000821865"/>
    </source>
</evidence>
<comment type="caution">
    <text evidence="1">The sequence shown here is derived from an EMBL/GenBank/DDBJ whole genome shotgun (WGS) entry which is preliminary data.</text>
</comment>
<evidence type="ECO:0000313" key="1">
    <source>
        <dbReference type="EMBL" id="KAH7938184.1"/>
    </source>
</evidence>
<reference evidence="1" key="1">
    <citation type="submission" date="2020-05" db="EMBL/GenBank/DDBJ databases">
        <title>Large-scale comparative analyses of tick genomes elucidate their genetic diversity and vector capacities.</title>
        <authorList>
            <person name="Jia N."/>
            <person name="Wang J."/>
            <person name="Shi W."/>
            <person name="Du L."/>
            <person name="Sun Y."/>
            <person name="Zhan W."/>
            <person name="Jiang J."/>
            <person name="Wang Q."/>
            <person name="Zhang B."/>
            <person name="Ji P."/>
            <person name="Sakyi L.B."/>
            <person name="Cui X."/>
            <person name="Yuan T."/>
            <person name="Jiang B."/>
            <person name="Yang W."/>
            <person name="Lam T.T.-Y."/>
            <person name="Chang Q."/>
            <person name="Ding S."/>
            <person name="Wang X."/>
            <person name="Zhu J."/>
            <person name="Ruan X."/>
            <person name="Zhao L."/>
            <person name="Wei J."/>
            <person name="Que T."/>
            <person name="Du C."/>
            <person name="Cheng J."/>
            <person name="Dai P."/>
            <person name="Han X."/>
            <person name="Huang E."/>
            <person name="Gao Y."/>
            <person name="Liu J."/>
            <person name="Shao H."/>
            <person name="Ye R."/>
            <person name="Li L."/>
            <person name="Wei W."/>
            <person name="Wang X."/>
            <person name="Wang C."/>
            <person name="Yang T."/>
            <person name="Huo Q."/>
            <person name="Li W."/>
            <person name="Guo W."/>
            <person name="Chen H."/>
            <person name="Zhou L."/>
            <person name="Ni X."/>
            <person name="Tian J."/>
            <person name="Zhou Y."/>
            <person name="Sheng Y."/>
            <person name="Liu T."/>
            <person name="Pan Y."/>
            <person name="Xia L."/>
            <person name="Li J."/>
            <person name="Zhao F."/>
            <person name="Cao W."/>
        </authorList>
    </citation>
    <scope>NUCLEOTIDE SEQUENCE</scope>
    <source>
        <strain evidence="1">Dsil-2018</strain>
    </source>
</reference>
<dbReference type="EMBL" id="CM023477">
    <property type="protein sequence ID" value="KAH7938184.1"/>
    <property type="molecule type" value="Genomic_DNA"/>
</dbReference>
<accession>A0ACB8CBE6</accession>
<sequence length="250" mass="27842">MLDGLSDVNVGKRTFDYVKSFLKDITATLHMQSLSSEEIKLGNKGTLQGAIISPFLFNPVMEDFPRKLGRIVGLKTSVYADDVNVWLNEGSEASIEERLQRAAGIIDFHAKSKGLSCSPTKSELLIIRPRMRTDNASPPRISIDSDGKEIPQVDEIRILGMLISTTGNKHTTIAKLDAHANQVVNIIEESRREERAKGEEQLRAGPGLDLESDLLLNPTPQHQKSRKKEVRRNNKEMHETCTGTTNLDLN</sequence>
<keyword evidence="2" id="KW-1185">Reference proteome</keyword>
<dbReference type="Proteomes" id="UP000821865">
    <property type="component" value="Chromosome 8"/>
</dbReference>
<organism evidence="1 2">
    <name type="scientific">Dermacentor silvarum</name>
    <name type="common">Tick</name>
    <dbReference type="NCBI Taxonomy" id="543639"/>
    <lineage>
        <taxon>Eukaryota</taxon>
        <taxon>Metazoa</taxon>
        <taxon>Ecdysozoa</taxon>
        <taxon>Arthropoda</taxon>
        <taxon>Chelicerata</taxon>
        <taxon>Arachnida</taxon>
        <taxon>Acari</taxon>
        <taxon>Parasitiformes</taxon>
        <taxon>Ixodida</taxon>
        <taxon>Ixodoidea</taxon>
        <taxon>Ixodidae</taxon>
        <taxon>Rhipicephalinae</taxon>
        <taxon>Dermacentor</taxon>
    </lineage>
</organism>